<dbReference type="GO" id="GO:0031177">
    <property type="term" value="F:phosphopantetheine binding"/>
    <property type="evidence" value="ECO:0007669"/>
    <property type="project" value="InterPro"/>
</dbReference>
<evidence type="ECO:0000256" key="4">
    <source>
        <dbReference type="SAM" id="MobiDB-lite"/>
    </source>
</evidence>
<evidence type="ECO:0000256" key="2">
    <source>
        <dbReference type="ARBA" id="ARBA00022450"/>
    </source>
</evidence>
<feature type="non-terminal residue" evidence="6">
    <location>
        <position position="1"/>
    </location>
</feature>
<dbReference type="GO" id="GO:0009239">
    <property type="term" value="P:enterobactin biosynthetic process"/>
    <property type="evidence" value="ECO:0007669"/>
    <property type="project" value="TreeGrafter"/>
</dbReference>
<dbReference type="GO" id="GO:0043041">
    <property type="term" value="P:amino acid activation for nonribosomal peptide biosynthetic process"/>
    <property type="evidence" value="ECO:0007669"/>
    <property type="project" value="TreeGrafter"/>
</dbReference>
<dbReference type="InterPro" id="IPR036736">
    <property type="entry name" value="ACP-like_sf"/>
</dbReference>
<protein>
    <submittedName>
        <fullName evidence="6">Amino acid adenylation domain-containing protein</fullName>
    </submittedName>
</protein>
<dbReference type="PANTHER" id="PTHR45527:SF1">
    <property type="entry name" value="FATTY ACID SYNTHASE"/>
    <property type="match status" value="1"/>
</dbReference>
<evidence type="ECO:0000313" key="7">
    <source>
        <dbReference type="Proteomes" id="UP000014139"/>
    </source>
</evidence>
<dbReference type="Pfam" id="PF00668">
    <property type="entry name" value="Condensation"/>
    <property type="match status" value="1"/>
</dbReference>
<dbReference type="Gene3D" id="3.30.559.30">
    <property type="entry name" value="Nonribosomal peptide synthetase, condensation domain"/>
    <property type="match status" value="1"/>
</dbReference>
<dbReference type="InterPro" id="IPR001242">
    <property type="entry name" value="Condensation_dom"/>
</dbReference>
<keyword evidence="7" id="KW-1185">Reference proteome</keyword>
<evidence type="ECO:0000259" key="5">
    <source>
        <dbReference type="PROSITE" id="PS50075"/>
    </source>
</evidence>
<dbReference type="EMBL" id="AOUO01000036">
    <property type="protein sequence ID" value="EOD69894.1"/>
    <property type="molecule type" value="Genomic_DNA"/>
</dbReference>
<dbReference type="GO" id="GO:0072330">
    <property type="term" value="P:monocarboxylic acid biosynthetic process"/>
    <property type="evidence" value="ECO:0007669"/>
    <property type="project" value="UniProtKB-ARBA"/>
</dbReference>
<keyword evidence="2" id="KW-0596">Phosphopantetheine</keyword>
<sequence length="396" mass="41924">RADRDRRREAIDLAWWTDHLTGAPSTVDLPRDRPRPAVQTYRGASHHQAFPAGVAEAAGDLARRTGTTRAGVVLAAFGELLRRLTGGADHLVATVVADRQLAETQDVAGFFVDIVPVRLRAANADFTAQVRGSGDELLAATAHPAAPIDRLVGALGVPRDPSRAPLVQVMVNVLNFTEPRLDLPGVPGEWLPVAKPGSPFDLTVYVLEHGIELLYNPDLFDASRMTALAEDFTALLAALVAEPDRPAAACAPELPRAAVRTAAPAAAAPSRPVPVPVADPAALAATEAVIAATWRAVLGLDTVGVTDNFFDIGGHSLALARVHAEVTTRLGRRIPMVDLFTHPTVRALAAHLHAGAAPGPELARAAERVAARRGRTPSRRPRRSAGTTGQEQERPQ</sequence>
<evidence type="ECO:0000256" key="1">
    <source>
        <dbReference type="ARBA" id="ARBA00001957"/>
    </source>
</evidence>
<keyword evidence="3" id="KW-0597">Phosphoprotein</keyword>
<reference evidence="6 7" key="1">
    <citation type="submission" date="2013-02" db="EMBL/GenBank/DDBJ databases">
        <title>Draft genome sequence of Amycolatopsis vancoresmycina strain DSM 44592T.</title>
        <authorList>
            <person name="Kumar S."/>
            <person name="Kaur N."/>
            <person name="Kaur C."/>
            <person name="Raghava G.P.S."/>
            <person name="Mayilraj S."/>
        </authorList>
    </citation>
    <scope>NUCLEOTIDE SEQUENCE [LARGE SCALE GENOMIC DNA]</scope>
    <source>
        <strain evidence="6 7">DSM 44592</strain>
    </source>
</reference>
<dbReference type="PATRIC" id="fig|1292037.4.peg.733"/>
<dbReference type="Proteomes" id="UP000014139">
    <property type="component" value="Unassembled WGS sequence"/>
</dbReference>
<dbReference type="AlphaFoldDB" id="R1IHH1"/>
<dbReference type="InterPro" id="IPR009081">
    <property type="entry name" value="PP-bd_ACP"/>
</dbReference>
<comment type="caution">
    <text evidence="6">The sequence shown here is derived from an EMBL/GenBank/DDBJ whole genome shotgun (WGS) entry which is preliminary data.</text>
</comment>
<feature type="domain" description="Carrier" evidence="5">
    <location>
        <begin position="281"/>
        <end position="356"/>
    </location>
</feature>
<dbReference type="InterPro" id="IPR023213">
    <property type="entry name" value="CAT-like_dom_sf"/>
</dbReference>
<dbReference type="SMART" id="SM00823">
    <property type="entry name" value="PKS_PP"/>
    <property type="match status" value="1"/>
</dbReference>
<organism evidence="6 7">
    <name type="scientific">Amycolatopsis vancoresmycina DSM 44592</name>
    <dbReference type="NCBI Taxonomy" id="1292037"/>
    <lineage>
        <taxon>Bacteria</taxon>
        <taxon>Bacillati</taxon>
        <taxon>Actinomycetota</taxon>
        <taxon>Actinomycetes</taxon>
        <taxon>Pseudonocardiales</taxon>
        <taxon>Pseudonocardiaceae</taxon>
        <taxon>Amycolatopsis</taxon>
    </lineage>
</organism>
<dbReference type="RefSeq" id="WP_003058748.1">
    <property type="nucleotide sequence ID" value="NZ_AOUO01000036.1"/>
</dbReference>
<name>R1IHH1_9PSEU</name>
<dbReference type="SUPFAM" id="SSF47336">
    <property type="entry name" value="ACP-like"/>
    <property type="match status" value="1"/>
</dbReference>
<dbReference type="GO" id="GO:0009366">
    <property type="term" value="C:enterobactin synthetase complex"/>
    <property type="evidence" value="ECO:0007669"/>
    <property type="project" value="TreeGrafter"/>
</dbReference>
<dbReference type="Gene3D" id="3.30.559.10">
    <property type="entry name" value="Chloramphenicol acetyltransferase-like domain"/>
    <property type="match status" value="1"/>
</dbReference>
<proteinExistence type="predicted"/>
<evidence type="ECO:0000256" key="3">
    <source>
        <dbReference type="ARBA" id="ARBA00022553"/>
    </source>
</evidence>
<gene>
    <name evidence="6" type="ORF">H480_03735</name>
</gene>
<accession>R1IHH1</accession>
<evidence type="ECO:0000313" key="6">
    <source>
        <dbReference type="EMBL" id="EOD69894.1"/>
    </source>
</evidence>
<dbReference type="GO" id="GO:0008610">
    <property type="term" value="P:lipid biosynthetic process"/>
    <property type="evidence" value="ECO:0007669"/>
    <property type="project" value="UniProtKB-ARBA"/>
</dbReference>
<dbReference type="GO" id="GO:0047527">
    <property type="term" value="F:2,3-dihydroxybenzoate-serine ligase activity"/>
    <property type="evidence" value="ECO:0007669"/>
    <property type="project" value="TreeGrafter"/>
</dbReference>
<dbReference type="SUPFAM" id="SSF52777">
    <property type="entry name" value="CoA-dependent acyltransferases"/>
    <property type="match status" value="1"/>
</dbReference>
<feature type="region of interest" description="Disordered" evidence="4">
    <location>
        <begin position="359"/>
        <end position="396"/>
    </location>
</feature>
<dbReference type="InterPro" id="IPR020806">
    <property type="entry name" value="PKS_PP-bd"/>
</dbReference>
<dbReference type="PANTHER" id="PTHR45527">
    <property type="entry name" value="NONRIBOSOMAL PEPTIDE SYNTHETASE"/>
    <property type="match status" value="1"/>
</dbReference>
<dbReference type="GO" id="GO:0005829">
    <property type="term" value="C:cytosol"/>
    <property type="evidence" value="ECO:0007669"/>
    <property type="project" value="TreeGrafter"/>
</dbReference>
<dbReference type="FunFam" id="1.10.1200.10:FF:000016">
    <property type="entry name" value="Non-ribosomal peptide synthase"/>
    <property type="match status" value="1"/>
</dbReference>
<feature type="compositionally biased region" description="Basic residues" evidence="4">
    <location>
        <begin position="371"/>
        <end position="383"/>
    </location>
</feature>
<comment type="cofactor">
    <cofactor evidence="1">
        <name>pantetheine 4'-phosphate</name>
        <dbReference type="ChEBI" id="CHEBI:47942"/>
    </cofactor>
</comment>
<dbReference type="Pfam" id="PF00550">
    <property type="entry name" value="PP-binding"/>
    <property type="match status" value="1"/>
</dbReference>
<dbReference type="PROSITE" id="PS50075">
    <property type="entry name" value="CARRIER"/>
    <property type="match status" value="1"/>
</dbReference>
<dbReference type="Gene3D" id="1.10.1200.10">
    <property type="entry name" value="ACP-like"/>
    <property type="match status" value="1"/>
</dbReference>